<feature type="domain" description="Macro" evidence="2">
    <location>
        <begin position="239"/>
        <end position="407"/>
    </location>
</feature>
<name>A0A9D2LSY3_9FIRM</name>
<gene>
    <name evidence="3" type="ORF">IAA06_04880</name>
</gene>
<dbReference type="Pfam" id="PF01661">
    <property type="entry name" value="Macro"/>
    <property type="match status" value="1"/>
</dbReference>
<sequence length="622" mass="70872">MKQMELREEYVDILEEHGWRVSSYTEDGRVEIETETPAGEDFIVCVKVERFPEQVAMYAQDFDVDEHVALWINAKKNRTSNIPPARILVHDAEEIEQMLYSLAEDLYAADYPKSGNADKPVLDGHGTDGNMRLIYICSPLRGDIEENIRKAEKYCRLAVEKYPDVLPIAPHIYCTRFLDDRIPEEREAGLRMGQQFLDKCCELWCFGIPSEGMKGEIGYAEERGIPVLDGFEVLKEYLEEKHMEAVHETLSIQETKGDLLQMDAQIIAHQVNCTGVMGAGVARQIRSKILTGGQFQTYQNLCQEWKERLLGSCLIFQRKDTAPGRYIANLFGENIPTGKQLDTDYDALARSFVKLKEKAAALGARCIAIPGYIGCGIAGGDWEIVYSKILAPLFTDGSISLTIVYRMDSIRRLWDEFGDVPMDPDTECLEQSWHCFPEGTSRGDVWHWFEETFHISIAEDLMFPSLRVNQTSGERQTEIDPEILMIGQTVRTPRGIFHVTDMSREQMEAAGFGFHHASEDGKYLIMANGTQAYAIDANKESVCPGESKKFYFTFGSDPGFPYQNTYLVVEAVNEKSAIRKFRKKFPDRNINVYNASFCYSQEKWEEYGCEKYYPDGPETIIK</sequence>
<proteinExistence type="predicted"/>
<comment type="caution">
    <text evidence="3">The sequence shown here is derived from an EMBL/GenBank/DDBJ whole genome shotgun (WGS) entry which is preliminary data.</text>
</comment>
<dbReference type="InterPro" id="IPR056670">
    <property type="entry name" value="DUF7768"/>
</dbReference>
<evidence type="ECO:0000256" key="1">
    <source>
        <dbReference type="ARBA" id="ARBA00035885"/>
    </source>
</evidence>
<reference evidence="3" key="1">
    <citation type="journal article" date="2021" name="PeerJ">
        <title>Extensive microbial diversity within the chicken gut microbiome revealed by metagenomics and culture.</title>
        <authorList>
            <person name="Gilroy R."/>
            <person name="Ravi A."/>
            <person name="Getino M."/>
            <person name="Pursley I."/>
            <person name="Horton D.L."/>
            <person name="Alikhan N.F."/>
            <person name="Baker D."/>
            <person name="Gharbi K."/>
            <person name="Hall N."/>
            <person name="Watson M."/>
            <person name="Adriaenssens E.M."/>
            <person name="Foster-Nyarko E."/>
            <person name="Jarju S."/>
            <person name="Secka A."/>
            <person name="Antonio M."/>
            <person name="Oren A."/>
            <person name="Chaudhuri R.R."/>
            <person name="La Ragione R."/>
            <person name="Hildebrand F."/>
            <person name="Pallen M.J."/>
        </authorList>
    </citation>
    <scope>NUCLEOTIDE SEQUENCE</scope>
    <source>
        <strain evidence="3">ChiSjej1B19-5720</strain>
    </source>
</reference>
<dbReference type="Gene3D" id="3.40.50.10400">
    <property type="entry name" value="Hypothetical protein PA1492"/>
    <property type="match status" value="1"/>
</dbReference>
<evidence type="ECO:0000313" key="3">
    <source>
        <dbReference type="EMBL" id="HJB28113.1"/>
    </source>
</evidence>
<dbReference type="Pfam" id="PF24963">
    <property type="entry name" value="DUF7768"/>
    <property type="match status" value="1"/>
</dbReference>
<dbReference type="PANTHER" id="PTHR12521">
    <property type="entry name" value="PROTEIN C6ORF130"/>
    <property type="match status" value="1"/>
</dbReference>
<dbReference type="InterPro" id="IPR002589">
    <property type="entry name" value="Macro_dom"/>
</dbReference>
<dbReference type="InterPro" id="IPR050892">
    <property type="entry name" value="ADP-ribose_metab_enzymes"/>
</dbReference>
<dbReference type="InterPro" id="IPR043472">
    <property type="entry name" value="Macro_dom-like"/>
</dbReference>
<dbReference type="AlphaFoldDB" id="A0A9D2LSY3"/>
<dbReference type="SMART" id="SM00506">
    <property type="entry name" value="A1pp"/>
    <property type="match status" value="1"/>
</dbReference>
<dbReference type="Proteomes" id="UP000823842">
    <property type="component" value="Unassembled WGS sequence"/>
</dbReference>
<dbReference type="EMBL" id="DWYZ01000094">
    <property type="protein sequence ID" value="HJB28113.1"/>
    <property type="molecule type" value="Genomic_DNA"/>
</dbReference>
<dbReference type="GO" id="GO:0140291">
    <property type="term" value="P:peptidyl-glutamate ADP-deribosylation"/>
    <property type="evidence" value="ECO:0007669"/>
    <property type="project" value="TreeGrafter"/>
</dbReference>
<dbReference type="Gene3D" id="3.40.220.10">
    <property type="entry name" value="Leucine Aminopeptidase, subunit E, domain 1"/>
    <property type="match status" value="1"/>
</dbReference>
<organism evidence="3 4">
    <name type="scientific">Candidatus Blautia faecavium</name>
    <dbReference type="NCBI Taxonomy" id="2838487"/>
    <lineage>
        <taxon>Bacteria</taxon>
        <taxon>Bacillati</taxon>
        <taxon>Bacillota</taxon>
        <taxon>Clostridia</taxon>
        <taxon>Lachnospirales</taxon>
        <taxon>Lachnospiraceae</taxon>
        <taxon>Blautia</taxon>
    </lineage>
</organism>
<evidence type="ECO:0000259" key="2">
    <source>
        <dbReference type="PROSITE" id="PS51154"/>
    </source>
</evidence>
<protein>
    <submittedName>
        <fullName evidence="3">Macro domain-containing protein</fullName>
    </submittedName>
</protein>
<evidence type="ECO:0000313" key="4">
    <source>
        <dbReference type="Proteomes" id="UP000823842"/>
    </source>
</evidence>
<comment type="catalytic activity">
    <reaction evidence="1">
        <text>an N-(ADP-alpha-D-ribosyl)-thymidine in DNA + H2O = a thymidine in DNA + ADP-D-ribose</text>
        <dbReference type="Rhea" id="RHEA:71655"/>
        <dbReference type="Rhea" id="RHEA-COMP:13556"/>
        <dbReference type="Rhea" id="RHEA-COMP:18051"/>
        <dbReference type="ChEBI" id="CHEBI:15377"/>
        <dbReference type="ChEBI" id="CHEBI:57967"/>
        <dbReference type="ChEBI" id="CHEBI:137386"/>
        <dbReference type="ChEBI" id="CHEBI:191199"/>
    </reaction>
    <physiologicalReaction direction="left-to-right" evidence="1">
        <dbReference type="Rhea" id="RHEA:71656"/>
    </physiologicalReaction>
</comment>
<dbReference type="SUPFAM" id="SSF52949">
    <property type="entry name" value="Macro domain-like"/>
    <property type="match status" value="1"/>
</dbReference>
<dbReference type="PROSITE" id="PS51154">
    <property type="entry name" value="MACRO"/>
    <property type="match status" value="1"/>
</dbReference>
<accession>A0A9D2LSY3</accession>
<reference evidence="3" key="2">
    <citation type="submission" date="2021-04" db="EMBL/GenBank/DDBJ databases">
        <authorList>
            <person name="Gilroy R."/>
        </authorList>
    </citation>
    <scope>NUCLEOTIDE SEQUENCE</scope>
    <source>
        <strain evidence="3">ChiSjej1B19-5720</strain>
    </source>
</reference>
<dbReference type="PANTHER" id="PTHR12521:SF0">
    <property type="entry name" value="ADP-RIBOSE GLYCOHYDROLASE OARD1"/>
    <property type="match status" value="1"/>
</dbReference>